<proteinExistence type="predicted"/>
<feature type="chain" id="PRO_5012663976" description="Carboxylesterase type B domain-containing protein" evidence="1">
    <location>
        <begin position="31"/>
        <end position="527"/>
    </location>
</feature>
<dbReference type="InterPro" id="IPR050309">
    <property type="entry name" value="Type-B_Carboxylest/Lipase"/>
</dbReference>
<dbReference type="PANTHER" id="PTHR11559">
    <property type="entry name" value="CARBOXYLESTERASE"/>
    <property type="match status" value="1"/>
</dbReference>
<name>A0A1V6TME3_9EURO</name>
<dbReference type="STRING" id="303698.A0A1V6TME3"/>
<gene>
    <name evidence="3" type="ORF">PENSTE_c004G01296</name>
</gene>
<dbReference type="InterPro" id="IPR002018">
    <property type="entry name" value="CarbesteraseB"/>
</dbReference>
<sequence length="527" mass="57405">MMYLFEETGNIMRLLLWVSILAASATQAIADPSLTVRTKTGTFTGLKNPEFGAVREFRSIPFAKPPVGPLRFHPPEPLPASSKHHDSTEFPPSCPQFVTSKPTFFNQLTPYLLADNGYQNHTTGLTLSKSSEDCLKLAIWTPYGITPGAKLPVVFFMTGGGFQTGGVDVPAQIPSSWVNRTQEHIVVTINYRVNIFGYPNAAGLKNPNPALLDQRLALEWVHDNIAAFGGDPDAITMWGQSAGAISTDYHNFAFWDKPIVQGSFSQSGTAVKELTSSDYAKSNFTFVAKNVGCDFAENSTKELECMQKVPMTKIENFVGQYAGKPAIKFGPIADERFIFSDYPARAAAGKLSPRPAIFSDAANNDASLTSWPSTNVSEGPYQPSVDASTLSGWVCPTANTSIIRAATNRTTYRYQYAGVWPNQNPYNWTGGFHSADLMMFFGTYLYNATHTTSKPSDAEIKTSQAMQDHLLAFIKDPKEGPAALGWTPYTYGGSVLRFGADGIPVQKVSGYEIDGPCIGNGTYNAFP</sequence>
<protein>
    <recommendedName>
        <fullName evidence="2">Carboxylesterase type B domain-containing protein</fullName>
    </recommendedName>
</protein>
<dbReference type="Proteomes" id="UP000191285">
    <property type="component" value="Unassembled WGS sequence"/>
</dbReference>
<evidence type="ECO:0000259" key="2">
    <source>
        <dbReference type="Pfam" id="PF00135"/>
    </source>
</evidence>
<dbReference type="Gene3D" id="3.40.50.1820">
    <property type="entry name" value="alpha/beta hydrolase"/>
    <property type="match status" value="1"/>
</dbReference>
<keyword evidence="1" id="KW-0732">Signal</keyword>
<reference evidence="4" key="1">
    <citation type="journal article" date="2017" name="Nat. Microbiol.">
        <title>Global analysis of biosynthetic gene clusters reveals vast potential of secondary metabolite production in Penicillium species.</title>
        <authorList>
            <person name="Nielsen J.C."/>
            <person name="Grijseels S."/>
            <person name="Prigent S."/>
            <person name="Ji B."/>
            <person name="Dainat J."/>
            <person name="Nielsen K.F."/>
            <person name="Frisvad J.C."/>
            <person name="Workman M."/>
            <person name="Nielsen J."/>
        </authorList>
    </citation>
    <scope>NUCLEOTIDE SEQUENCE [LARGE SCALE GENOMIC DNA]</scope>
    <source>
        <strain evidence="4">IBT 24891</strain>
    </source>
</reference>
<dbReference type="GO" id="GO:0017000">
    <property type="term" value="P:antibiotic biosynthetic process"/>
    <property type="evidence" value="ECO:0007669"/>
    <property type="project" value="UniProtKB-ARBA"/>
</dbReference>
<dbReference type="AlphaFoldDB" id="A0A1V6TME3"/>
<feature type="signal peptide" evidence="1">
    <location>
        <begin position="1"/>
        <end position="30"/>
    </location>
</feature>
<dbReference type="GO" id="GO:0072330">
    <property type="term" value="P:monocarboxylic acid biosynthetic process"/>
    <property type="evidence" value="ECO:0007669"/>
    <property type="project" value="UniProtKB-ARBA"/>
</dbReference>
<keyword evidence="4" id="KW-1185">Reference proteome</keyword>
<dbReference type="InterPro" id="IPR029058">
    <property type="entry name" value="AB_hydrolase_fold"/>
</dbReference>
<accession>A0A1V6TME3</accession>
<comment type="caution">
    <text evidence="3">The sequence shown here is derived from an EMBL/GenBank/DDBJ whole genome shotgun (WGS) entry which is preliminary data.</text>
</comment>
<organism evidence="3 4">
    <name type="scientific">Penicillium steckii</name>
    <dbReference type="NCBI Taxonomy" id="303698"/>
    <lineage>
        <taxon>Eukaryota</taxon>
        <taxon>Fungi</taxon>
        <taxon>Dikarya</taxon>
        <taxon>Ascomycota</taxon>
        <taxon>Pezizomycotina</taxon>
        <taxon>Eurotiomycetes</taxon>
        <taxon>Eurotiomycetidae</taxon>
        <taxon>Eurotiales</taxon>
        <taxon>Aspergillaceae</taxon>
        <taxon>Penicillium</taxon>
    </lineage>
</organism>
<feature type="domain" description="Carboxylesterase type B" evidence="2">
    <location>
        <begin position="34"/>
        <end position="358"/>
    </location>
</feature>
<dbReference type="OrthoDB" id="408631at2759"/>
<evidence type="ECO:0000256" key="1">
    <source>
        <dbReference type="SAM" id="SignalP"/>
    </source>
</evidence>
<dbReference type="SUPFAM" id="SSF53474">
    <property type="entry name" value="alpha/beta-Hydrolases"/>
    <property type="match status" value="1"/>
</dbReference>
<dbReference type="Pfam" id="PF00135">
    <property type="entry name" value="COesterase"/>
    <property type="match status" value="1"/>
</dbReference>
<evidence type="ECO:0000313" key="4">
    <source>
        <dbReference type="Proteomes" id="UP000191285"/>
    </source>
</evidence>
<dbReference type="EMBL" id="MLKD01000004">
    <property type="protein sequence ID" value="OQE27336.1"/>
    <property type="molecule type" value="Genomic_DNA"/>
</dbReference>
<evidence type="ECO:0000313" key="3">
    <source>
        <dbReference type="EMBL" id="OQE27336.1"/>
    </source>
</evidence>